<dbReference type="EMBL" id="CAJVPT010064247">
    <property type="protein sequence ID" value="CAG8769983.1"/>
    <property type="molecule type" value="Genomic_DNA"/>
</dbReference>
<reference evidence="1" key="1">
    <citation type="submission" date="2021-06" db="EMBL/GenBank/DDBJ databases">
        <authorList>
            <person name="Kallberg Y."/>
            <person name="Tangrot J."/>
            <person name="Rosling A."/>
        </authorList>
    </citation>
    <scope>NUCLEOTIDE SEQUENCE</scope>
    <source>
        <strain evidence="1">CL356</strain>
    </source>
</reference>
<gene>
    <name evidence="1" type="ORF">ACOLOM_LOCUS13720</name>
</gene>
<protein>
    <submittedName>
        <fullName evidence="1">10356_t:CDS:1</fullName>
    </submittedName>
</protein>
<keyword evidence="2" id="KW-1185">Reference proteome</keyword>
<sequence length="129" mass="14128">LVRATFTDMAPPDHDAKNGFEAERVSASNPQFVPWGSLFVNKEGGEEQAVKHDAFHTLVLSGAANETGVAMEAAADDTEVVLISGEPLDQEVFQYGPFGESPPLRAWTRLLNLCPVMTTRQEIQQTLRD</sequence>
<proteinExistence type="predicted"/>
<accession>A0ACA9QYR9</accession>
<comment type="caution">
    <text evidence="1">The sequence shown here is derived from an EMBL/GenBank/DDBJ whole genome shotgun (WGS) entry which is preliminary data.</text>
</comment>
<evidence type="ECO:0000313" key="2">
    <source>
        <dbReference type="Proteomes" id="UP000789525"/>
    </source>
</evidence>
<evidence type="ECO:0000313" key="1">
    <source>
        <dbReference type="EMBL" id="CAG8769983.1"/>
    </source>
</evidence>
<feature type="non-terminal residue" evidence="1">
    <location>
        <position position="1"/>
    </location>
</feature>
<organism evidence="1 2">
    <name type="scientific">Acaulospora colombiana</name>
    <dbReference type="NCBI Taxonomy" id="27376"/>
    <lineage>
        <taxon>Eukaryota</taxon>
        <taxon>Fungi</taxon>
        <taxon>Fungi incertae sedis</taxon>
        <taxon>Mucoromycota</taxon>
        <taxon>Glomeromycotina</taxon>
        <taxon>Glomeromycetes</taxon>
        <taxon>Diversisporales</taxon>
        <taxon>Acaulosporaceae</taxon>
        <taxon>Acaulospora</taxon>
    </lineage>
</organism>
<name>A0ACA9QYR9_9GLOM</name>
<dbReference type="Proteomes" id="UP000789525">
    <property type="component" value="Unassembled WGS sequence"/>
</dbReference>
<feature type="non-terminal residue" evidence="1">
    <location>
        <position position="129"/>
    </location>
</feature>